<dbReference type="Pfam" id="PF01547">
    <property type="entry name" value="SBP_bac_1"/>
    <property type="match status" value="1"/>
</dbReference>
<proteinExistence type="predicted"/>
<dbReference type="OrthoDB" id="7918484at2"/>
<dbReference type="InterPro" id="IPR006059">
    <property type="entry name" value="SBP"/>
</dbReference>
<dbReference type="RefSeq" id="WP_130451091.1">
    <property type="nucleotide sequence ID" value="NZ_SHLA01000001.1"/>
</dbReference>
<dbReference type="AlphaFoldDB" id="A0A4Q8AFK0"/>
<dbReference type="Proteomes" id="UP000292685">
    <property type="component" value="Unassembled WGS sequence"/>
</dbReference>
<evidence type="ECO:0000313" key="3">
    <source>
        <dbReference type="Proteomes" id="UP000292685"/>
    </source>
</evidence>
<reference evidence="2 3" key="1">
    <citation type="submission" date="2019-02" db="EMBL/GenBank/DDBJ databases">
        <title>Sequencing the genomes of 1000 actinobacteria strains.</title>
        <authorList>
            <person name="Klenk H.-P."/>
        </authorList>
    </citation>
    <scope>NUCLEOTIDE SEQUENCE [LARGE SCALE GENOMIC DNA]</scope>
    <source>
        <strain evidence="2 3">DSM 17364</strain>
    </source>
</reference>
<keyword evidence="3" id="KW-1185">Reference proteome</keyword>
<protein>
    <submittedName>
        <fullName evidence="2">Carbohydrate ABC transporter substrate-binding protein (CUT1 family)</fullName>
    </submittedName>
</protein>
<comment type="caution">
    <text evidence="2">The sequence shown here is derived from an EMBL/GenBank/DDBJ whole genome shotgun (WGS) entry which is preliminary data.</text>
</comment>
<dbReference type="Gene3D" id="3.40.190.10">
    <property type="entry name" value="Periplasmic binding protein-like II"/>
    <property type="match status" value="2"/>
</dbReference>
<sequence length="427" mass="45247">MKFKRLAQAAAVTAVSALALTACGGGSEEAGSGGDGDVTLRFTWWGSDARAQITEQIIESFEAENPGIDVVPEYGDWNGYWDKLATQTAANDAPDIIQMDAQFLREYADRGALLDLSGVETSLIEDSVLDNGRTEEGLFGITTGINTPIILANPDVFSEAGVDMPDDSTWTWDDFSAIAQEISESGDGIYGAGAPAEPLNIQVWLRQQGKNLTTEDGQLGLNAADAEAYLQHLLDLTENGAFPQASLIAEDQTAAVDQSLVGTGSAAMGTYWSNQLSAIGTASGSDVVPLRYPSQTGDANDAGLWYKASMMLSVAAGSDHPEEAQAFVDYFVNNVDAGLIGMTERGLPSNTEVRAAVAEELEGMDQASAEFVEAVEPELGEVEPVPPVGFSELQDILGRYELEVYFGRQSPADAAESMVAEMELAIG</sequence>
<dbReference type="InterPro" id="IPR050490">
    <property type="entry name" value="Bact_solute-bd_prot1"/>
</dbReference>
<dbReference type="PROSITE" id="PS51257">
    <property type="entry name" value="PROKAR_LIPOPROTEIN"/>
    <property type="match status" value="1"/>
</dbReference>
<organism evidence="2 3">
    <name type="scientific">Zhihengliuella halotolerans</name>
    <dbReference type="NCBI Taxonomy" id="370736"/>
    <lineage>
        <taxon>Bacteria</taxon>
        <taxon>Bacillati</taxon>
        <taxon>Actinomycetota</taxon>
        <taxon>Actinomycetes</taxon>
        <taxon>Micrococcales</taxon>
        <taxon>Micrococcaceae</taxon>
        <taxon>Zhihengliuella</taxon>
    </lineage>
</organism>
<dbReference type="EMBL" id="SHLA01000001">
    <property type="protein sequence ID" value="RZU62515.1"/>
    <property type="molecule type" value="Genomic_DNA"/>
</dbReference>
<dbReference type="PANTHER" id="PTHR43649">
    <property type="entry name" value="ARABINOSE-BINDING PROTEIN-RELATED"/>
    <property type="match status" value="1"/>
</dbReference>
<keyword evidence="1" id="KW-0732">Signal</keyword>
<dbReference type="SUPFAM" id="SSF53850">
    <property type="entry name" value="Periplasmic binding protein-like II"/>
    <property type="match status" value="1"/>
</dbReference>
<accession>A0A4Q8AFK0</accession>
<evidence type="ECO:0000313" key="2">
    <source>
        <dbReference type="EMBL" id="RZU62515.1"/>
    </source>
</evidence>
<name>A0A4Q8AFK0_9MICC</name>
<feature type="chain" id="PRO_5038450315" evidence="1">
    <location>
        <begin position="22"/>
        <end position="427"/>
    </location>
</feature>
<dbReference type="PANTHER" id="PTHR43649:SF11">
    <property type="entry name" value="ABC TRANSPORTER SUBSTRATE-BINDING PROTEIN YESO-RELATED"/>
    <property type="match status" value="1"/>
</dbReference>
<evidence type="ECO:0000256" key="1">
    <source>
        <dbReference type="SAM" id="SignalP"/>
    </source>
</evidence>
<feature type="signal peptide" evidence="1">
    <location>
        <begin position="1"/>
        <end position="21"/>
    </location>
</feature>
<gene>
    <name evidence="2" type="ORF">EV380_2112</name>
</gene>